<proteinExistence type="predicted"/>
<name>A0A1I8IE94_9PLAT</name>
<evidence type="ECO:0000313" key="2">
    <source>
        <dbReference type="WBParaSite" id="maker-uti_cns_0011770-snap-gene-0.4-mRNA-1"/>
    </source>
</evidence>
<dbReference type="PANTHER" id="PTHR48465:SF1">
    <property type="entry name" value="PROTEIN SSUH2 HOMOLOG"/>
    <property type="match status" value="1"/>
</dbReference>
<protein>
    <submittedName>
        <fullName evidence="2">Phytanoyl-CoA dioxygenase family protein</fullName>
    </submittedName>
</protein>
<sequence length="76" mass="8654">MARDILLQAAAEQCCRGRDFIKDLPITKVENTLAWHYDLESFLEARYTCWTYKPFTGQEEVDSRDSGHVPGPGMSS</sequence>
<dbReference type="WBParaSite" id="maker-uti_cns_0011770-snap-gene-0.4-mRNA-1">
    <property type="protein sequence ID" value="maker-uti_cns_0011770-snap-gene-0.4-mRNA-1"/>
    <property type="gene ID" value="maker-uti_cns_0011770-snap-gene-0.4"/>
</dbReference>
<dbReference type="InterPro" id="IPR052789">
    <property type="entry name" value="SSUH2_homolog"/>
</dbReference>
<reference evidence="2" key="1">
    <citation type="submission" date="2016-11" db="UniProtKB">
        <authorList>
            <consortium name="WormBaseParasite"/>
        </authorList>
    </citation>
    <scope>IDENTIFICATION</scope>
</reference>
<dbReference type="Proteomes" id="UP000095280">
    <property type="component" value="Unplaced"/>
</dbReference>
<dbReference type="PANTHER" id="PTHR48465">
    <property type="entry name" value="PROTEIN SSUH2 HOMOLOG"/>
    <property type="match status" value="1"/>
</dbReference>
<keyword evidence="1" id="KW-1185">Reference proteome</keyword>
<organism evidence="1 2">
    <name type="scientific">Macrostomum lignano</name>
    <dbReference type="NCBI Taxonomy" id="282301"/>
    <lineage>
        <taxon>Eukaryota</taxon>
        <taxon>Metazoa</taxon>
        <taxon>Spiralia</taxon>
        <taxon>Lophotrochozoa</taxon>
        <taxon>Platyhelminthes</taxon>
        <taxon>Rhabditophora</taxon>
        <taxon>Macrostomorpha</taxon>
        <taxon>Macrostomida</taxon>
        <taxon>Macrostomidae</taxon>
        <taxon>Macrostomum</taxon>
    </lineage>
</organism>
<evidence type="ECO:0000313" key="1">
    <source>
        <dbReference type="Proteomes" id="UP000095280"/>
    </source>
</evidence>
<dbReference type="AlphaFoldDB" id="A0A1I8IE94"/>
<accession>A0A1I8IE94</accession>